<accession>A0AB39Q9H1</accession>
<organism evidence="1">
    <name type="scientific">Streptomyces sp. R28</name>
    <dbReference type="NCBI Taxonomy" id="3238628"/>
    <lineage>
        <taxon>Bacteria</taxon>
        <taxon>Bacillati</taxon>
        <taxon>Actinomycetota</taxon>
        <taxon>Actinomycetes</taxon>
        <taxon>Kitasatosporales</taxon>
        <taxon>Streptomycetaceae</taxon>
        <taxon>Streptomyces</taxon>
    </lineage>
</organism>
<dbReference type="RefSeq" id="WP_369174175.1">
    <property type="nucleotide sequence ID" value="NZ_CP163439.1"/>
</dbReference>
<protein>
    <submittedName>
        <fullName evidence="1">Uncharacterized protein</fullName>
    </submittedName>
</protein>
<name>A0AB39Q9H1_9ACTN</name>
<reference evidence="1" key="1">
    <citation type="submission" date="2024-07" db="EMBL/GenBank/DDBJ databases">
        <authorList>
            <person name="Yu S.T."/>
        </authorList>
    </citation>
    <scope>NUCLEOTIDE SEQUENCE</scope>
    <source>
        <strain evidence="1">R28</strain>
    </source>
</reference>
<dbReference type="EMBL" id="CP163439">
    <property type="protein sequence ID" value="XDQ39451.1"/>
    <property type="molecule type" value="Genomic_DNA"/>
</dbReference>
<evidence type="ECO:0000313" key="1">
    <source>
        <dbReference type="EMBL" id="XDQ39451.1"/>
    </source>
</evidence>
<gene>
    <name evidence="1" type="ORF">AB5J49_42285</name>
</gene>
<sequence length="41" mass="4447">MAGLRNLVIGVLRLDGSTNIARGLRHHGHHSDRPFTTLGIS</sequence>
<dbReference type="AlphaFoldDB" id="A0AB39Q9H1"/>
<proteinExistence type="predicted"/>